<comment type="caution">
    <text evidence="2">The sequence shown here is derived from an EMBL/GenBank/DDBJ whole genome shotgun (WGS) entry which is preliminary data.</text>
</comment>
<dbReference type="Proteomes" id="UP001303760">
    <property type="component" value="Unassembled WGS sequence"/>
</dbReference>
<gene>
    <name evidence="2" type="ORF">C8A03DRAFT_19832</name>
</gene>
<dbReference type="CDD" id="cd00303">
    <property type="entry name" value="retropepsin_like"/>
    <property type="match status" value="1"/>
</dbReference>
<evidence type="ECO:0000313" key="3">
    <source>
        <dbReference type="Proteomes" id="UP001303760"/>
    </source>
</evidence>
<dbReference type="EMBL" id="MU860717">
    <property type="protein sequence ID" value="KAK4233002.1"/>
    <property type="molecule type" value="Genomic_DNA"/>
</dbReference>
<feature type="non-terminal residue" evidence="2">
    <location>
        <position position="1"/>
    </location>
</feature>
<feature type="compositionally biased region" description="Basic and acidic residues" evidence="1">
    <location>
        <begin position="113"/>
        <end position="130"/>
    </location>
</feature>
<dbReference type="Gene3D" id="2.40.70.10">
    <property type="entry name" value="Acid Proteases"/>
    <property type="match status" value="1"/>
</dbReference>
<protein>
    <submittedName>
        <fullName evidence="2">Uncharacterized protein</fullName>
    </submittedName>
</protein>
<organism evidence="2 3">
    <name type="scientific">Achaetomium macrosporum</name>
    <dbReference type="NCBI Taxonomy" id="79813"/>
    <lineage>
        <taxon>Eukaryota</taxon>
        <taxon>Fungi</taxon>
        <taxon>Dikarya</taxon>
        <taxon>Ascomycota</taxon>
        <taxon>Pezizomycotina</taxon>
        <taxon>Sordariomycetes</taxon>
        <taxon>Sordariomycetidae</taxon>
        <taxon>Sordariales</taxon>
        <taxon>Chaetomiaceae</taxon>
        <taxon>Achaetomium</taxon>
    </lineage>
</organism>
<feature type="compositionally biased region" description="Polar residues" evidence="1">
    <location>
        <begin position="131"/>
        <end position="141"/>
    </location>
</feature>
<evidence type="ECO:0000313" key="2">
    <source>
        <dbReference type="EMBL" id="KAK4233002.1"/>
    </source>
</evidence>
<feature type="region of interest" description="Disordered" evidence="1">
    <location>
        <begin position="84"/>
        <end position="161"/>
    </location>
</feature>
<proteinExistence type="predicted"/>
<accession>A0AAN7C1C4</accession>
<name>A0AAN7C1C4_9PEZI</name>
<reference evidence="2" key="1">
    <citation type="journal article" date="2023" name="Mol. Phylogenet. Evol.">
        <title>Genome-scale phylogeny and comparative genomics of the fungal order Sordariales.</title>
        <authorList>
            <person name="Hensen N."/>
            <person name="Bonometti L."/>
            <person name="Westerberg I."/>
            <person name="Brannstrom I.O."/>
            <person name="Guillou S."/>
            <person name="Cros-Aarteil S."/>
            <person name="Calhoun S."/>
            <person name="Haridas S."/>
            <person name="Kuo A."/>
            <person name="Mondo S."/>
            <person name="Pangilinan J."/>
            <person name="Riley R."/>
            <person name="LaButti K."/>
            <person name="Andreopoulos B."/>
            <person name="Lipzen A."/>
            <person name="Chen C."/>
            <person name="Yan M."/>
            <person name="Daum C."/>
            <person name="Ng V."/>
            <person name="Clum A."/>
            <person name="Steindorff A."/>
            <person name="Ohm R.A."/>
            <person name="Martin F."/>
            <person name="Silar P."/>
            <person name="Natvig D.O."/>
            <person name="Lalanne C."/>
            <person name="Gautier V."/>
            <person name="Ament-Velasquez S.L."/>
            <person name="Kruys A."/>
            <person name="Hutchinson M.I."/>
            <person name="Powell A.J."/>
            <person name="Barry K."/>
            <person name="Miller A.N."/>
            <person name="Grigoriev I.V."/>
            <person name="Debuchy R."/>
            <person name="Gladieux P."/>
            <person name="Hiltunen Thoren M."/>
            <person name="Johannesson H."/>
        </authorList>
    </citation>
    <scope>NUCLEOTIDE SEQUENCE</scope>
    <source>
        <strain evidence="2">CBS 532.94</strain>
    </source>
</reference>
<keyword evidence="3" id="KW-1185">Reference proteome</keyword>
<evidence type="ECO:0000256" key="1">
    <source>
        <dbReference type="SAM" id="MobiDB-lite"/>
    </source>
</evidence>
<reference evidence="2" key="2">
    <citation type="submission" date="2023-05" db="EMBL/GenBank/DDBJ databases">
        <authorList>
            <consortium name="Lawrence Berkeley National Laboratory"/>
            <person name="Steindorff A."/>
            <person name="Hensen N."/>
            <person name="Bonometti L."/>
            <person name="Westerberg I."/>
            <person name="Brannstrom I.O."/>
            <person name="Guillou S."/>
            <person name="Cros-Aarteil S."/>
            <person name="Calhoun S."/>
            <person name="Haridas S."/>
            <person name="Kuo A."/>
            <person name="Mondo S."/>
            <person name="Pangilinan J."/>
            <person name="Riley R."/>
            <person name="Labutti K."/>
            <person name="Andreopoulos B."/>
            <person name="Lipzen A."/>
            <person name="Chen C."/>
            <person name="Yanf M."/>
            <person name="Daum C."/>
            <person name="Ng V."/>
            <person name="Clum A."/>
            <person name="Ohm R."/>
            <person name="Martin F."/>
            <person name="Silar P."/>
            <person name="Natvig D."/>
            <person name="Lalanne C."/>
            <person name="Gautier V."/>
            <person name="Ament-Velasquez S.L."/>
            <person name="Kruys A."/>
            <person name="Hutchinson M.I."/>
            <person name="Powell A.J."/>
            <person name="Barry K."/>
            <person name="Miller A.N."/>
            <person name="Grigoriev I.V."/>
            <person name="Debuchy R."/>
            <person name="Gladieux P."/>
            <person name="Thoren M.H."/>
            <person name="Johannesson H."/>
        </authorList>
    </citation>
    <scope>NUCLEOTIDE SEQUENCE</scope>
    <source>
        <strain evidence="2">CBS 532.94</strain>
    </source>
</reference>
<dbReference type="InterPro" id="IPR021109">
    <property type="entry name" value="Peptidase_aspartic_dom_sf"/>
</dbReference>
<dbReference type="AlphaFoldDB" id="A0AAN7C1C4"/>
<sequence>ALVDGGSQVDLISPTIVNRLRIPWRIKRKQHIVKGPFDTQWVRRETEPLAIPVEGKTTEVVFDIVEMGPKKDMILGRPWHRIYDPDISWKGGGHLRPREQRKYPTNSMESADDGSRQSEAPRRATSKDPPQETSTARQCTTDSRRGGSHQQQRGSARPGQR</sequence>